<dbReference type="Proteomes" id="UP000799118">
    <property type="component" value="Unassembled WGS sequence"/>
</dbReference>
<proteinExistence type="predicted"/>
<dbReference type="OrthoDB" id="336240at2759"/>
<dbReference type="AlphaFoldDB" id="A0A6A4GKN4"/>
<reference evidence="1" key="1">
    <citation type="journal article" date="2019" name="Environ. Microbiol.">
        <title>Fungal ecological strategies reflected in gene transcription - a case study of two litter decomposers.</title>
        <authorList>
            <person name="Barbi F."/>
            <person name="Kohler A."/>
            <person name="Barry K."/>
            <person name="Baskaran P."/>
            <person name="Daum C."/>
            <person name="Fauchery L."/>
            <person name="Ihrmark K."/>
            <person name="Kuo A."/>
            <person name="LaButti K."/>
            <person name="Lipzen A."/>
            <person name="Morin E."/>
            <person name="Grigoriev I.V."/>
            <person name="Henrissat B."/>
            <person name="Lindahl B."/>
            <person name="Martin F."/>
        </authorList>
    </citation>
    <scope>NUCLEOTIDE SEQUENCE</scope>
    <source>
        <strain evidence="1">JB14</strain>
    </source>
</reference>
<evidence type="ECO:0000313" key="1">
    <source>
        <dbReference type="EMBL" id="KAE9386098.1"/>
    </source>
</evidence>
<sequence length="135" mass="14884">LFPSWLGCFNGSRPSLAGIDNNCVIIALESGVMTESDVASLLYFICLPDLIILVHCRPISLPFLPFHSFISIFPADIDSRVFWTSSLRDLLYNAVFTVIQVLIACIEQGKNENDDGAYPPYPANTLTQVVLDCKG</sequence>
<feature type="non-terminal residue" evidence="1">
    <location>
        <position position="1"/>
    </location>
</feature>
<organism evidence="1 2">
    <name type="scientific">Gymnopus androsaceus JB14</name>
    <dbReference type="NCBI Taxonomy" id="1447944"/>
    <lineage>
        <taxon>Eukaryota</taxon>
        <taxon>Fungi</taxon>
        <taxon>Dikarya</taxon>
        <taxon>Basidiomycota</taxon>
        <taxon>Agaricomycotina</taxon>
        <taxon>Agaricomycetes</taxon>
        <taxon>Agaricomycetidae</taxon>
        <taxon>Agaricales</taxon>
        <taxon>Marasmiineae</taxon>
        <taxon>Omphalotaceae</taxon>
        <taxon>Gymnopus</taxon>
    </lineage>
</organism>
<dbReference type="EMBL" id="ML769912">
    <property type="protein sequence ID" value="KAE9386098.1"/>
    <property type="molecule type" value="Genomic_DNA"/>
</dbReference>
<name>A0A6A4GKN4_9AGAR</name>
<gene>
    <name evidence="1" type="ORF">BT96DRAFT_781608</name>
</gene>
<keyword evidence="2" id="KW-1185">Reference proteome</keyword>
<evidence type="ECO:0000313" key="2">
    <source>
        <dbReference type="Proteomes" id="UP000799118"/>
    </source>
</evidence>
<protein>
    <submittedName>
        <fullName evidence="1">Uncharacterized protein</fullName>
    </submittedName>
</protein>
<feature type="non-terminal residue" evidence="1">
    <location>
        <position position="135"/>
    </location>
</feature>
<accession>A0A6A4GKN4</accession>